<dbReference type="Gene3D" id="3.10.620.30">
    <property type="match status" value="1"/>
</dbReference>
<sequence precursor="true">MTGFCRILAAMLVAGLSALPAAAEAPSVCTALTLPVARVESAPAPYADFCAREPGACDLDGAPVLPWSGSLAARLVSVNRSVNSEIRFVPDQERGGAEEVWSFPDDGEGDCEDFVLEKRRRLMEGGLPGAALTCTIAFHEEQLFAHALLLVETTAGTLALDNLDDAVLCWQAVPYFFTRREQPDGSWLRFEQPWE</sequence>
<keyword evidence="3" id="KW-1185">Reference proteome</keyword>
<accession>A0A1U7CZW7</accession>
<name>A0A1U7CZW7_9RHOB</name>
<dbReference type="RefSeq" id="WP_083697724.1">
    <property type="nucleotide sequence ID" value="NZ_BMEW01000002.1"/>
</dbReference>
<dbReference type="InterPro" id="IPR010319">
    <property type="entry name" value="Transglutaminase-like_Cys_pept"/>
</dbReference>
<organism evidence="2 3">
    <name type="scientific">Salipiger profundus</name>
    <dbReference type="NCBI Taxonomy" id="1229727"/>
    <lineage>
        <taxon>Bacteria</taxon>
        <taxon>Pseudomonadati</taxon>
        <taxon>Pseudomonadota</taxon>
        <taxon>Alphaproteobacteria</taxon>
        <taxon>Rhodobacterales</taxon>
        <taxon>Roseobacteraceae</taxon>
        <taxon>Salipiger</taxon>
    </lineage>
</organism>
<dbReference type="Proteomes" id="UP000186559">
    <property type="component" value="Chromosome"/>
</dbReference>
<dbReference type="STRING" id="1229727.Ga0080559_TMP651"/>
<dbReference type="EMBL" id="CP014796">
    <property type="protein sequence ID" value="APX21447.1"/>
    <property type="molecule type" value="Genomic_DNA"/>
</dbReference>
<protein>
    <submittedName>
        <fullName evidence="2">Putative periplasmic protein</fullName>
    </submittedName>
</protein>
<dbReference type="Pfam" id="PF06035">
    <property type="entry name" value="Peptidase_C93"/>
    <property type="match status" value="1"/>
</dbReference>
<dbReference type="KEGG" id="tpro:Ga0080559_TMP651"/>
<feature type="signal peptide" evidence="1">
    <location>
        <begin position="1"/>
        <end position="23"/>
    </location>
</feature>
<reference evidence="2 3" key="1">
    <citation type="submission" date="2016-03" db="EMBL/GenBank/DDBJ databases">
        <title>Deep-sea bacteria in the southern Pacific.</title>
        <authorList>
            <person name="Tang K."/>
        </authorList>
    </citation>
    <scope>NUCLEOTIDE SEQUENCE [LARGE SCALE GENOMIC DNA]</scope>
    <source>
        <strain evidence="2 3">JLT2016</strain>
    </source>
</reference>
<feature type="chain" id="PRO_5010557082" evidence="1">
    <location>
        <begin position="24"/>
        <end position="195"/>
    </location>
</feature>
<gene>
    <name evidence="2" type="ORF">Ga0080559_TMP651</name>
</gene>
<evidence type="ECO:0000313" key="2">
    <source>
        <dbReference type="EMBL" id="APX21447.1"/>
    </source>
</evidence>
<proteinExistence type="predicted"/>
<dbReference type="AlphaFoldDB" id="A0A1U7CZW7"/>
<evidence type="ECO:0000256" key="1">
    <source>
        <dbReference type="SAM" id="SignalP"/>
    </source>
</evidence>
<keyword evidence="1" id="KW-0732">Signal</keyword>
<dbReference type="OrthoDB" id="7206808at2"/>
<dbReference type="PANTHER" id="PTHR39327:SF1">
    <property type="entry name" value="BLR5470 PROTEIN"/>
    <property type="match status" value="1"/>
</dbReference>
<evidence type="ECO:0000313" key="3">
    <source>
        <dbReference type="Proteomes" id="UP000186559"/>
    </source>
</evidence>
<dbReference type="PANTHER" id="PTHR39327">
    <property type="match status" value="1"/>
</dbReference>